<feature type="region of interest" description="Disordered" evidence="1">
    <location>
        <begin position="1"/>
        <end position="33"/>
    </location>
</feature>
<dbReference type="Proteomes" id="UP000825935">
    <property type="component" value="Chromosome 24"/>
</dbReference>
<dbReference type="Gene3D" id="3.80.10.10">
    <property type="entry name" value="Ribonuclease Inhibitor"/>
    <property type="match status" value="1"/>
</dbReference>
<feature type="compositionally biased region" description="Basic residues" evidence="1">
    <location>
        <begin position="15"/>
        <end position="33"/>
    </location>
</feature>
<accession>A0A8T2RT21</accession>
<evidence type="ECO:0000313" key="3">
    <source>
        <dbReference type="Proteomes" id="UP000825935"/>
    </source>
</evidence>
<dbReference type="PROSITE" id="PS51450">
    <property type="entry name" value="LRR"/>
    <property type="match status" value="1"/>
</dbReference>
<evidence type="ECO:0000313" key="2">
    <source>
        <dbReference type="EMBL" id="KAH7299340.1"/>
    </source>
</evidence>
<dbReference type="PANTHER" id="PTHR24110:SF3">
    <property type="entry name" value="CENTROSOMAL PROTEIN OF 78 KDA"/>
    <property type="match status" value="1"/>
</dbReference>
<protein>
    <submittedName>
        <fullName evidence="2">Uncharacterized protein</fullName>
    </submittedName>
</protein>
<dbReference type="Pfam" id="PF13516">
    <property type="entry name" value="LRR_6"/>
    <property type="match status" value="1"/>
</dbReference>
<feature type="compositionally biased region" description="Polar residues" evidence="1">
    <location>
        <begin position="409"/>
        <end position="434"/>
    </location>
</feature>
<comment type="caution">
    <text evidence="2">The sequence shown here is derived from an EMBL/GenBank/DDBJ whole genome shotgun (WGS) entry which is preliminary data.</text>
</comment>
<proteinExistence type="predicted"/>
<dbReference type="InterPro" id="IPR032675">
    <property type="entry name" value="LRR_dom_sf"/>
</dbReference>
<dbReference type="OrthoDB" id="1901144at2759"/>
<organism evidence="2 3">
    <name type="scientific">Ceratopteris richardii</name>
    <name type="common">Triangle waterfern</name>
    <dbReference type="NCBI Taxonomy" id="49495"/>
    <lineage>
        <taxon>Eukaryota</taxon>
        <taxon>Viridiplantae</taxon>
        <taxon>Streptophyta</taxon>
        <taxon>Embryophyta</taxon>
        <taxon>Tracheophyta</taxon>
        <taxon>Polypodiopsida</taxon>
        <taxon>Polypodiidae</taxon>
        <taxon>Polypodiales</taxon>
        <taxon>Pteridineae</taxon>
        <taxon>Pteridaceae</taxon>
        <taxon>Parkerioideae</taxon>
        <taxon>Ceratopteris</taxon>
    </lineage>
</organism>
<dbReference type="AlphaFoldDB" id="A0A8T2RT21"/>
<feature type="region of interest" description="Disordered" evidence="1">
    <location>
        <begin position="399"/>
        <end position="436"/>
    </location>
</feature>
<dbReference type="PANTHER" id="PTHR24110">
    <property type="entry name" value="CENTROSOMAL PROTEIN OF 78 KDA"/>
    <property type="match status" value="1"/>
</dbReference>
<evidence type="ECO:0000256" key="1">
    <source>
        <dbReference type="SAM" id="MobiDB-lite"/>
    </source>
</evidence>
<name>A0A8T2RT21_CERRI</name>
<sequence length="612" mass="68864">MGERRFSGGAAFSSRTRRSTRSTSLKKKSSPKKQIKKSVNELIACELLGIAKTVKRSNITFLSLYQKHASLLKRKAENRKLGFLGQRHSETLLTFSRAISWALSGGGYLQQLELGFPLWERDLKIIAESLCHSTTLKHLSFANSEFGDHSLQILGKSLQECPQLEILNISACALTDGVASLLSTVLKAHVCRKADADWQASLRCFESTNERAIRPKGLVALDISFNQLSDVAVQTICGSLRIGTPLEALNLRGNQLSRLSGKLLLDVVEEWGILRFVDLRDNVDNRLMSVLEDGQHLTAFSRMQPPFWLSSPVIKSKRPCYKTGGRKLRERNELKSNKSTYQINNYLQRCYSRPYSSPSTLIPGHQLRGQYCKSVSESSEYNRRNTSVRKGMPCLRVLNTRPSQPMKRPSTSLGKSQLNTGKKQVLSSRSTSPEFSAWDYDESNAKESKCPYDMNLVWTVSEERGMACEEPRTNAKKNVSLQGEDSVVLRQTDMTKLYPSGGNIDNRPHERAKLYPRQPTQSNPQMGSITVASSEIPGVKVEHLKGKDEYKKGTVTEFTMQRNEWHSFLKEITQVISHLQERLDDVFGPPDSSSFIGQTVNQNFTSSCVRRL</sequence>
<gene>
    <name evidence="2" type="ORF">KP509_24G006300</name>
</gene>
<reference evidence="2" key="1">
    <citation type="submission" date="2021-08" db="EMBL/GenBank/DDBJ databases">
        <title>WGS assembly of Ceratopteris richardii.</title>
        <authorList>
            <person name="Marchant D.B."/>
            <person name="Chen G."/>
            <person name="Jenkins J."/>
            <person name="Shu S."/>
            <person name="Leebens-Mack J."/>
            <person name="Grimwood J."/>
            <person name="Schmutz J."/>
            <person name="Soltis P."/>
            <person name="Soltis D."/>
            <person name="Chen Z.-H."/>
        </authorList>
    </citation>
    <scope>NUCLEOTIDE SEQUENCE</scope>
    <source>
        <strain evidence="2">Whitten #5841</strain>
        <tissue evidence="2">Leaf</tissue>
    </source>
</reference>
<dbReference type="InterPro" id="IPR001611">
    <property type="entry name" value="Leu-rich_rpt"/>
</dbReference>
<dbReference type="EMBL" id="CM035429">
    <property type="protein sequence ID" value="KAH7299340.1"/>
    <property type="molecule type" value="Genomic_DNA"/>
</dbReference>
<dbReference type="SUPFAM" id="SSF52047">
    <property type="entry name" value="RNI-like"/>
    <property type="match status" value="1"/>
</dbReference>
<keyword evidence="3" id="KW-1185">Reference proteome</keyword>